<proteinExistence type="predicted"/>
<comment type="caution">
    <text evidence="1">The sequence shown here is derived from an EMBL/GenBank/DDBJ whole genome shotgun (WGS) entry which is preliminary data.</text>
</comment>
<sequence length="278" mass="32408">MRLSLGLILCIFTISPFMVEYHEDVLRNGFEEVISEAYAEAWNQNNDRDLIDCFYETLMIEQNDEDLHGFFLEAITDETEHMLMREKSYRLRITRIFLRDISNPFETDSESFRRYYRLTPRAAIELIELLAPMLLLTKGTKFPIHLQVLLAVRFLAEGMYQKCLGQDFNHPASQPVVSRIINRVIDAIVTLKDKFIIFPSTSEERLAIQAKFQRTIRVTGILGLVDGFIVRFLRPSQFEEAYFNYKEATSMNVQLVGTQSTRSFPNDEGTDIHDLRIE</sequence>
<keyword evidence="2" id="KW-1185">Reference proteome</keyword>
<protein>
    <submittedName>
        <fullName evidence="1">Uncharacterized protein</fullName>
    </submittedName>
</protein>
<name>A0ACC2N7D5_9HYME</name>
<dbReference type="EMBL" id="CM056744">
    <property type="protein sequence ID" value="KAJ8666796.1"/>
    <property type="molecule type" value="Genomic_DNA"/>
</dbReference>
<organism evidence="1 2">
    <name type="scientific">Eretmocerus hayati</name>
    <dbReference type="NCBI Taxonomy" id="131215"/>
    <lineage>
        <taxon>Eukaryota</taxon>
        <taxon>Metazoa</taxon>
        <taxon>Ecdysozoa</taxon>
        <taxon>Arthropoda</taxon>
        <taxon>Hexapoda</taxon>
        <taxon>Insecta</taxon>
        <taxon>Pterygota</taxon>
        <taxon>Neoptera</taxon>
        <taxon>Endopterygota</taxon>
        <taxon>Hymenoptera</taxon>
        <taxon>Apocrita</taxon>
        <taxon>Proctotrupomorpha</taxon>
        <taxon>Chalcidoidea</taxon>
        <taxon>Aphelinidae</taxon>
        <taxon>Aphelininae</taxon>
        <taxon>Eretmocerus</taxon>
    </lineage>
</organism>
<reference evidence="1" key="1">
    <citation type="submission" date="2023-04" db="EMBL/GenBank/DDBJ databases">
        <title>A chromosome-level genome assembly of the parasitoid wasp Eretmocerus hayati.</title>
        <authorList>
            <person name="Zhong Y."/>
            <person name="Liu S."/>
            <person name="Liu Y."/>
        </authorList>
    </citation>
    <scope>NUCLEOTIDE SEQUENCE</scope>
    <source>
        <strain evidence="1">ZJU_SS_LIU_2023</strain>
    </source>
</reference>
<evidence type="ECO:0000313" key="2">
    <source>
        <dbReference type="Proteomes" id="UP001239111"/>
    </source>
</evidence>
<dbReference type="Proteomes" id="UP001239111">
    <property type="component" value="Chromosome 4"/>
</dbReference>
<evidence type="ECO:0000313" key="1">
    <source>
        <dbReference type="EMBL" id="KAJ8666796.1"/>
    </source>
</evidence>
<accession>A0ACC2N7D5</accession>
<gene>
    <name evidence="1" type="ORF">QAD02_008458</name>
</gene>